<reference evidence="4" key="1">
    <citation type="submission" date="2021-09" db="EMBL/GenBank/DDBJ databases">
        <title>Genome analysis of Fictibacillus sp. KIGAM418 isolated from marine sediment.</title>
        <authorList>
            <person name="Seo M.-J."/>
            <person name="Cho E.-S."/>
            <person name="Hwang C.Y."/>
        </authorList>
    </citation>
    <scope>NUCLEOTIDE SEQUENCE</scope>
    <source>
        <strain evidence="4">KIGAM418</strain>
    </source>
</reference>
<dbReference type="RefSeq" id="WP_248251283.1">
    <property type="nucleotide sequence ID" value="NZ_JAIWJX010000002.1"/>
</dbReference>
<dbReference type="EMBL" id="JAIWJX010000002">
    <property type="protein sequence ID" value="MCK6255459.1"/>
    <property type="molecule type" value="Genomic_DNA"/>
</dbReference>
<feature type="region of interest" description="Disordered" evidence="1">
    <location>
        <begin position="1"/>
        <end position="21"/>
    </location>
</feature>
<dbReference type="Pfam" id="PF01507">
    <property type="entry name" value="PAPS_reduct"/>
    <property type="match status" value="1"/>
</dbReference>
<gene>
    <name evidence="4" type="ORF">LCY76_02315</name>
</gene>
<name>A0A9X2BB07_9BACL</name>
<proteinExistence type="predicted"/>
<dbReference type="Proteomes" id="UP001139011">
    <property type="component" value="Unassembled WGS sequence"/>
</dbReference>
<evidence type="ECO:0000313" key="5">
    <source>
        <dbReference type="Proteomes" id="UP001139011"/>
    </source>
</evidence>
<organism evidence="4 5">
    <name type="scientific">Fictibacillus marinisediminis</name>
    <dbReference type="NCBI Taxonomy" id="2878389"/>
    <lineage>
        <taxon>Bacteria</taxon>
        <taxon>Bacillati</taxon>
        <taxon>Bacillota</taxon>
        <taxon>Bacilli</taxon>
        <taxon>Bacillales</taxon>
        <taxon>Fictibacillaceae</taxon>
        <taxon>Fictibacillus</taxon>
    </lineage>
</organism>
<sequence>MSVNKAKTKKSNDKSNVRGTLNAGQLNSISNRKPVHVAMFSGGAASAYVAYYIVQKYGKENCVLFFTDTLWEDIDNYRFMEEVAEYIGLDITYRTDGRTPEEVFFDVRFLGNSRMAKCSEELKVRQTLIYLEELRDEHNLEPILYFGIGPHEQHRAVNLQNFYEHNPIEPIATRFPMIETFKEDLDAKIIIRDEWKIALPRMYGLGFSHANCAGRCVRGGLGHYALLYRVWPEQYLEQEAMEERFREKFNKDVSILKRNSKPFTLREYRNLMDQDGIEIYLSEKDDTIPCVCSYS</sequence>
<dbReference type="SUPFAM" id="SSF52402">
    <property type="entry name" value="Adenine nucleotide alpha hydrolases-like"/>
    <property type="match status" value="1"/>
</dbReference>
<dbReference type="AlphaFoldDB" id="A0A9X2BB07"/>
<evidence type="ECO:0000256" key="2">
    <source>
        <dbReference type="SAM" id="Phobius"/>
    </source>
</evidence>
<evidence type="ECO:0000313" key="4">
    <source>
        <dbReference type="EMBL" id="MCK6255459.1"/>
    </source>
</evidence>
<dbReference type="InterPro" id="IPR014729">
    <property type="entry name" value="Rossmann-like_a/b/a_fold"/>
</dbReference>
<keyword evidence="2" id="KW-0812">Transmembrane</keyword>
<evidence type="ECO:0000259" key="3">
    <source>
        <dbReference type="Pfam" id="PF01507"/>
    </source>
</evidence>
<keyword evidence="2" id="KW-1133">Transmembrane helix</keyword>
<protein>
    <recommendedName>
        <fullName evidence="3">Phosphoadenosine phosphosulphate reductase domain-containing protein</fullName>
    </recommendedName>
</protein>
<keyword evidence="2" id="KW-0472">Membrane</keyword>
<evidence type="ECO:0000256" key="1">
    <source>
        <dbReference type="SAM" id="MobiDB-lite"/>
    </source>
</evidence>
<keyword evidence="5" id="KW-1185">Reference proteome</keyword>
<feature type="transmembrane region" description="Helical" evidence="2">
    <location>
        <begin position="35"/>
        <end position="54"/>
    </location>
</feature>
<accession>A0A9X2BB07</accession>
<comment type="caution">
    <text evidence="4">The sequence shown here is derived from an EMBL/GenBank/DDBJ whole genome shotgun (WGS) entry which is preliminary data.</text>
</comment>
<feature type="domain" description="Phosphoadenosine phosphosulphate reductase" evidence="3">
    <location>
        <begin position="37"/>
        <end position="136"/>
    </location>
</feature>
<dbReference type="Gene3D" id="3.40.50.620">
    <property type="entry name" value="HUPs"/>
    <property type="match status" value="1"/>
</dbReference>
<dbReference type="InterPro" id="IPR002500">
    <property type="entry name" value="PAPS_reduct_dom"/>
</dbReference>
<dbReference type="GO" id="GO:0003824">
    <property type="term" value="F:catalytic activity"/>
    <property type="evidence" value="ECO:0007669"/>
    <property type="project" value="InterPro"/>
</dbReference>